<dbReference type="EMBL" id="JAYKXP010000054">
    <property type="protein sequence ID" value="KAK7035239.1"/>
    <property type="molecule type" value="Genomic_DNA"/>
</dbReference>
<feature type="compositionally biased region" description="Polar residues" evidence="10">
    <location>
        <begin position="31"/>
        <end position="46"/>
    </location>
</feature>
<keyword evidence="4 9" id="KW-0863">Zinc-finger</keyword>
<reference evidence="12 13" key="1">
    <citation type="submission" date="2024-01" db="EMBL/GenBank/DDBJ databases">
        <title>A draft genome for a cacao thread blight-causing isolate of Paramarasmius palmivorus.</title>
        <authorList>
            <person name="Baruah I.K."/>
            <person name="Bukari Y."/>
            <person name="Amoako-Attah I."/>
            <person name="Meinhardt L.W."/>
            <person name="Bailey B.A."/>
            <person name="Cohen S.P."/>
        </authorList>
    </citation>
    <scope>NUCLEOTIDE SEQUENCE [LARGE SCALE GENOMIC DNA]</scope>
    <source>
        <strain evidence="12 13">GH-12</strain>
    </source>
</reference>
<dbReference type="PROSITE" id="PS00028">
    <property type="entry name" value="ZINC_FINGER_C2H2_1"/>
    <property type="match status" value="1"/>
</dbReference>
<protein>
    <submittedName>
        <fullName evidence="12">B-cell lymphoma/leukemia 11A</fullName>
    </submittedName>
</protein>
<feature type="domain" description="C2H2-type" evidence="11">
    <location>
        <begin position="101"/>
        <end position="119"/>
    </location>
</feature>
<evidence type="ECO:0000313" key="12">
    <source>
        <dbReference type="EMBL" id="KAK7035239.1"/>
    </source>
</evidence>
<keyword evidence="8" id="KW-0539">Nucleus</keyword>
<dbReference type="GO" id="GO:0000981">
    <property type="term" value="F:DNA-binding transcription factor activity, RNA polymerase II-specific"/>
    <property type="evidence" value="ECO:0007669"/>
    <property type="project" value="TreeGrafter"/>
</dbReference>
<proteinExistence type="predicted"/>
<dbReference type="GO" id="GO:0005634">
    <property type="term" value="C:nucleus"/>
    <property type="evidence" value="ECO:0007669"/>
    <property type="project" value="UniProtKB-SubCell"/>
</dbReference>
<dbReference type="GO" id="GO:0008270">
    <property type="term" value="F:zinc ion binding"/>
    <property type="evidence" value="ECO:0007669"/>
    <property type="project" value="UniProtKB-KW"/>
</dbReference>
<dbReference type="PANTHER" id="PTHR24394">
    <property type="entry name" value="ZINC FINGER PROTEIN"/>
    <property type="match status" value="1"/>
</dbReference>
<feature type="compositionally biased region" description="Low complexity" evidence="10">
    <location>
        <begin position="50"/>
        <end position="64"/>
    </location>
</feature>
<feature type="compositionally biased region" description="Polar residues" evidence="10">
    <location>
        <begin position="7"/>
        <end position="23"/>
    </location>
</feature>
<dbReference type="Proteomes" id="UP001383192">
    <property type="component" value="Unassembled WGS sequence"/>
</dbReference>
<keyword evidence="3" id="KW-0677">Repeat</keyword>
<dbReference type="AlphaFoldDB" id="A0AAW0C7S7"/>
<dbReference type="InterPro" id="IPR013087">
    <property type="entry name" value="Znf_C2H2_type"/>
</dbReference>
<keyword evidence="2" id="KW-0479">Metal-binding</keyword>
<keyword evidence="13" id="KW-1185">Reference proteome</keyword>
<dbReference type="Pfam" id="PF00096">
    <property type="entry name" value="zf-C2H2"/>
    <property type="match status" value="2"/>
</dbReference>
<evidence type="ECO:0000313" key="13">
    <source>
        <dbReference type="Proteomes" id="UP001383192"/>
    </source>
</evidence>
<feature type="domain" description="C2H2-type" evidence="11">
    <location>
        <begin position="73"/>
        <end position="100"/>
    </location>
</feature>
<evidence type="ECO:0000256" key="8">
    <source>
        <dbReference type="ARBA" id="ARBA00023242"/>
    </source>
</evidence>
<dbReference type="GO" id="GO:0003677">
    <property type="term" value="F:DNA binding"/>
    <property type="evidence" value="ECO:0007669"/>
    <property type="project" value="UniProtKB-KW"/>
</dbReference>
<dbReference type="Gene3D" id="3.30.160.60">
    <property type="entry name" value="Classic Zinc Finger"/>
    <property type="match status" value="2"/>
</dbReference>
<dbReference type="SMART" id="SM00355">
    <property type="entry name" value="ZnF_C2H2"/>
    <property type="match status" value="2"/>
</dbReference>
<evidence type="ECO:0000256" key="3">
    <source>
        <dbReference type="ARBA" id="ARBA00022737"/>
    </source>
</evidence>
<dbReference type="PROSITE" id="PS50157">
    <property type="entry name" value="ZINC_FINGER_C2H2_2"/>
    <property type="match status" value="2"/>
</dbReference>
<evidence type="ECO:0000256" key="1">
    <source>
        <dbReference type="ARBA" id="ARBA00004123"/>
    </source>
</evidence>
<evidence type="ECO:0000256" key="7">
    <source>
        <dbReference type="ARBA" id="ARBA00023163"/>
    </source>
</evidence>
<feature type="region of interest" description="Disordered" evidence="10">
    <location>
        <begin position="1"/>
        <end position="66"/>
    </location>
</feature>
<dbReference type="FunFam" id="3.30.160.60:FF:000710">
    <property type="entry name" value="Zinc finger protein 768"/>
    <property type="match status" value="1"/>
</dbReference>
<sequence>MMPYLNPPTSHNPMLPNPAQTSWPHAVGIGPQQSSMHPNVISTSRDASVGGAASSTAATTSSGGQCLNSSRKFICDRCGKGYAAKHNLDYHIRGHDGVKPFECEYCGKAYRSLSDLRRHLTKSKSPCVLKHLEKAQTGAK</sequence>
<comment type="caution">
    <text evidence="12">The sequence shown here is derived from an EMBL/GenBank/DDBJ whole genome shotgun (WGS) entry which is preliminary data.</text>
</comment>
<evidence type="ECO:0000259" key="11">
    <source>
        <dbReference type="PROSITE" id="PS50157"/>
    </source>
</evidence>
<name>A0AAW0C7S7_9AGAR</name>
<comment type="subcellular location">
    <subcellularLocation>
        <location evidence="1">Nucleus</location>
    </subcellularLocation>
</comment>
<evidence type="ECO:0000256" key="6">
    <source>
        <dbReference type="ARBA" id="ARBA00023015"/>
    </source>
</evidence>
<gene>
    <name evidence="12" type="primary">BCL11A</name>
    <name evidence="12" type="ORF">VNI00_012006</name>
</gene>
<dbReference type="PANTHER" id="PTHR24394:SF48">
    <property type="entry name" value="ZINC FINGER PROTEIN 771"/>
    <property type="match status" value="1"/>
</dbReference>
<accession>A0AAW0C7S7</accession>
<evidence type="ECO:0000256" key="4">
    <source>
        <dbReference type="ARBA" id="ARBA00022771"/>
    </source>
</evidence>
<evidence type="ECO:0000256" key="10">
    <source>
        <dbReference type="SAM" id="MobiDB-lite"/>
    </source>
</evidence>
<evidence type="ECO:0000256" key="5">
    <source>
        <dbReference type="ARBA" id="ARBA00022833"/>
    </source>
</evidence>
<evidence type="ECO:0000256" key="2">
    <source>
        <dbReference type="ARBA" id="ARBA00022723"/>
    </source>
</evidence>
<evidence type="ECO:0000256" key="9">
    <source>
        <dbReference type="PROSITE-ProRule" id="PRU00042"/>
    </source>
</evidence>
<dbReference type="SUPFAM" id="SSF57667">
    <property type="entry name" value="beta-beta-alpha zinc fingers"/>
    <property type="match status" value="1"/>
</dbReference>
<keyword evidence="5" id="KW-0862">Zinc</keyword>
<keyword evidence="7" id="KW-0804">Transcription</keyword>
<organism evidence="12 13">
    <name type="scientific">Paramarasmius palmivorus</name>
    <dbReference type="NCBI Taxonomy" id="297713"/>
    <lineage>
        <taxon>Eukaryota</taxon>
        <taxon>Fungi</taxon>
        <taxon>Dikarya</taxon>
        <taxon>Basidiomycota</taxon>
        <taxon>Agaricomycotina</taxon>
        <taxon>Agaricomycetes</taxon>
        <taxon>Agaricomycetidae</taxon>
        <taxon>Agaricales</taxon>
        <taxon>Marasmiineae</taxon>
        <taxon>Marasmiaceae</taxon>
        <taxon>Paramarasmius</taxon>
    </lineage>
</organism>
<dbReference type="InterPro" id="IPR036236">
    <property type="entry name" value="Znf_C2H2_sf"/>
</dbReference>
<keyword evidence="6" id="KW-0805">Transcription regulation</keyword>